<dbReference type="eggNOG" id="COG0444">
    <property type="taxonomic scope" value="Bacteria"/>
</dbReference>
<evidence type="ECO:0000313" key="9">
    <source>
        <dbReference type="EMBL" id="EEG50471.1"/>
    </source>
</evidence>
<dbReference type="GO" id="GO:0005524">
    <property type="term" value="F:ATP binding"/>
    <property type="evidence" value="ECO:0007669"/>
    <property type="project" value="UniProtKB-KW"/>
</dbReference>
<organism evidence="9 10">
    <name type="scientific">Blautia hydrogenotrophica (strain DSM 10507 / JCM 14656 / S5a33)</name>
    <name type="common">Ruminococcus hydrogenotrophicus</name>
    <dbReference type="NCBI Taxonomy" id="476272"/>
    <lineage>
        <taxon>Bacteria</taxon>
        <taxon>Bacillati</taxon>
        <taxon>Bacillota</taxon>
        <taxon>Clostridia</taxon>
        <taxon>Lachnospirales</taxon>
        <taxon>Lachnospiraceae</taxon>
        <taxon>Blautia</taxon>
    </lineage>
</organism>
<evidence type="ECO:0000256" key="6">
    <source>
        <dbReference type="ARBA" id="ARBA00022840"/>
    </source>
</evidence>
<evidence type="ECO:0000256" key="3">
    <source>
        <dbReference type="ARBA" id="ARBA00022448"/>
    </source>
</evidence>
<dbReference type="AlphaFoldDB" id="C0CIH3"/>
<dbReference type="PANTHER" id="PTHR43297">
    <property type="entry name" value="OLIGOPEPTIDE TRANSPORT ATP-BINDING PROTEIN APPD"/>
    <property type="match status" value="1"/>
</dbReference>
<evidence type="ECO:0000259" key="8">
    <source>
        <dbReference type="PROSITE" id="PS50893"/>
    </source>
</evidence>
<comment type="subcellular location">
    <subcellularLocation>
        <location evidence="1">Cell membrane</location>
        <topology evidence="1">Peripheral membrane protein</topology>
    </subcellularLocation>
</comment>
<dbReference type="PANTHER" id="PTHR43297:SF2">
    <property type="entry name" value="DIPEPTIDE TRANSPORT ATP-BINDING PROTEIN DPPD"/>
    <property type="match status" value="1"/>
</dbReference>
<dbReference type="InterPro" id="IPR003593">
    <property type="entry name" value="AAA+_ATPase"/>
</dbReference>
<protein>
    <recommendedName>
        <fullName evidence="8">ABC transporter domain-containing protein</fullName>
    </recommendedName>
</protein>
<dbReference type="GO" id="GO:0005886">
    <property type="term" value="C:plasma membrane"/>
    <property type="evidence" value="ECO:0007669"/>
    <property type="project" value="UniProtKB-SubCell"/>
</dbReference>
<proteinExistence type="inferred from homology"/>
<gene>
    <name evidence="9" type="ORF">RUMHYD_00637</name>
</gene>
<dbReference type="GO" id="GO:0015833">
    <property type="term" value="P:peptide transport"/>
    <property type="evidence" value="ECO:0007669"/>
    <property type="project" value="InterPro"/>
</dbReference>
<reference evidence="9 10" key="2">
    <citation type="submission" date="2009-02" db="EMBL/GenBank/DDBJ databases">
        <title>Draft genome sequence of Blautia hydrogenotrophica DSM 10507 (Ruminococcus hydrogenotrophicus DSM 10507).</title>
        <authorList>
            <person name="Sudarsanam P."/>
            <person name="Ley R."/>
            <person name="Guruge J."/>
            <person name="Turnbaugh P.J."/>
            <person name="Mahowald M."/>
            <person name="Liep D."/>
            <person name="Gordon J."/>
        </authorList>
    </citation>
    <scope>NUCLEOTIDE SEQUENCE [LARGE SCALE GENOMIC DNA]</scope>
    <source>
        <strain evidence="10">DSM 10507 / JCM 14656 / S5a33</strain>
    </source>
</reference>
<dbReference type="InterPro" id="IPR017871">
    <property type="entry name" value="ABC_transporter-like_CS"/>
</dbReference>
<dbReference type="Gene3D" id="3.40.50.300">
    <property type="entry name" value="P-loop containing nucleotide triphosphate hydrolases"/>
    <property type="match status" value="1"/>
</dbReference>
<comment type="similarity">
    <text evidence="2">Belongs to the ABC transporter superfamily.</text>
</comment>
<dbReference type="InterPro" id="IPR050388">
    <property type="entry name" value="ABC_Ni/Peptide_Import"/>
</dbReference>
<keyword evidence="10" id="KW-1185">Reference proteome</keyword>
<evidence type="ECO:0000256" key="1">
    <source>
        <dbReference type="ARBA" id="ARBA00004202"/>
    </source>
</evidence>
<dbReference type="GO" id="GO:0016887">
    <property type="term" value="F:ATP hydrolysis activity"/>
    <property type="evidence" value="ECO:0007669"/>
    <property type="project" value="InterPro"/>
</dbReference>
<dbReference type="NCBIfam" id="TIGR01727">
    <property type="entry name" value="oligo_HPY"/>
    <property type="match status" value="1"/>
</dbReference>
<dbReference type="Proteomes" id="UP000003100">
    <property type="component" value="Unassembled WGS sequence"/>
</dbReference>
<evidence type="ECO:0000313" key="10">
    <source>
        <dbReference type="Proteomes" id="UP000003100"/>
    </source>
</evidence>
<dbReference type="PROSITE" id="PS00211">
    <property type="entry name" value="ABC_TRANSPORTER_1"/>
    <property type="match status" value="1"/>
</dbReference>
<dbReference type="RefSeq" id="WP_005945997.1">
    <property type="nucleotide sequence ID" value="NZ_CP136423.1"/>
</dbReference>
<dbReference type="SMART" id="SM00382">
    <property type="entry name" value="AAA"/>
    <property type="match status" value="1"/>
</dbReference>
<keyword evidence="6" id="KW-0067">ATP-binding</keyword>
<keyword evidence="7" id="KW-0472">Membrane</keyword>
<evidence type="ECO:0000256" key="5">
    <source>
        <dbReference type="ARBA" id="ARBA00022741"/>
    </source>
</evidence>
<accession>C0CIH3</accession>
<dbReference type="FunFam" id="3.40.50.300:FF:000016">
    <property type="entry name" value="Oligopeptide ABC transporter ATP-binding component"/>
    <property type="match status" value="1"/>
</dbReference>
<keyword evidence="5" id="KW-0547">Nucleotide-binding</keyword>
<sequence>MVQSENILKVENLYVSYDNVNIVRNISFDLKKQEFLGIVGESGCGKTTLLRALMMLKRRGNSMKGRLLFQGKDLTKFSEEELRILRGEGISMIPQNAFAAMDSTKTISSFFHETVQMHSSQKVARKDSDRLASDLMKKLLLQDTERILKSYPFELSGGMCQRVMIAAAMLNSPKLILGDEPTSALDVTSQLQVIRELELLKREYDISMIMISHNVGVISRIADTIAIMYGGRMVEYGTRDDIIKDSVHPYTKALLAAVPDREGNISKGLPGLPPVFEEGMSSCPFAPRCAYCQKRCETQLPEDVTLGGRHRVQCFRAKELQNGTA</sequence>
<dbReference type="EMBL" id="ACBZ01000023">
    <property type="protein sequence ID" value="EEG50471.1"/>
    <property type="molecule type" value="Genomic_DNA"/>
</dbReference>
<evidence type="ECO:0000256" key="4">
    <source>
        <dbReference type="ARBA" id="ARBA00022475"/>
    </source>
</evidence>
<dbReference type="Pfam" id="PF08352">
    <property type="entry name" value="oligo_HPY"/>
    <property type="match status" value="1"/>
</dbReference>
<dbReference type="GeneID" id="86821866"/>
<keyword evidence="3" id="KW-0813">Transport</keyword>
<dbReference type="InterPro" id="IPR003439">
    <property type="entry name" value="ABC_transporter-like_ATP-bd"/>
</dbReference>
<dbReference type="Pfam" id="PF00005">
    <property type="entry name" value="ABC_tran"/>
    <property type="match status" value="1"/>
</dbReference>
<keyword evidence="4" id="KW-1003">Cell membrane</keyword>
<reference evidence="9 10" key="1">
    <citation type="submission" date="2009-01" db="EMBL/GenBank/DDBJ databases">
        <authorList>
            <person name="Fulton L."/>
            <person name="Clifton S."/>
            <person name="Fulton B."/>
            <person name="Xu J."/>
            <person name="Minx P."/>
            <person name="Pepin K.H."/>
            <person name="Johnson M."/>
            <person name="Bhonagiri V."/>
            <person name="Nash W.E."/>
            <person name="Mardis E.R."/>
            <person name="Wilson R.K."/>
        </authorList>
    </citation>
    <scope>NUCLEOTIDE SEQUENCE [LARGE SCALE GENOMIC DNA]</scope>
    <source>
        <strain evidence="10">DSM 10507 / JCM 14656 / S5a33</strain>
    </source>
</reference>
<dbReference type="HOGENOM" id="CLU_000604_1_23_9"/>
<evidence type="ECO:0000256" key="2">
    <source>
        <dbReference type="ARBA" id="ARBA00005417"/>
    </source>
</evidence>
<dbReference type="PROSITE" id="PS50893">
    <property type="entry name" value="ABC_TRANSPORTER_2"/>
    <property type="match status" value="1"/>
</dbReference>
<feature type="domain" description="ABC transporter" evidence="8">
    <location>
        <begin position="8"/>
        <end position="255"/>
    </location>
</feature>
<evidence type="ECO:0000256" key="7">
    <source>
        <dbReference type="ARBA" id="ARBA00023136"/>
    </source>
</evidence>
<dbReference type="InterPro" id="IPR027417">
    <property type="entry name" value="P-loop_NTPase"/>
</dbReference>
<name>C0CIH3_BLAHS</name>
<dbReference type="CDD" id="cd03257">
    <property type="entry name" value="ABC_NikE_OppD_transporters"/>
    <property type="match status" value="1"/>
</dbReference>
<dbReference type="PATRIC" id="fig|476272.21.peg.3642"/>
<dbReference type="SUPFAM" id="SSF52540">
    <property type="entry name" value="P-loop containing nucleoside triphosphate hydrolases"/>
    <property type="match status" value="1"/>
</dbReference>
<dbReference type="InterPro" id="IPR013563">
    <property type="entry name" value="Oligopep_ABC_C"/>
</dbReference>